<dbReference type="AlphaFoldDB" id="A0A6G1GWG9"/>
<reference evidence="3" key="1">
    <citation type="journal article" date="2020" name="Stud. Mycol.">
        <title>101 Dothideomycetes genomes: a test case for predicting lifestyles and emergence of pathogens.</title>
        <authorList>
            <person name="Haridas S."/>
            <person name="Albert R."/>
            <person name="Binder M."/>
            <person name="Bloem J."/>
            <person name="Labutti K."/>
            <person name="Salamov A."/>
            <person name="Andreopoulos B."/>
            <person name="Baker S."/>
            <person name="Barry K."/>
            <person name="Bills G."/>
            <person name="Bluhm B."/>
            <person name="Cannon C."/>
            <person name="Castanera R."/>
            <person name="Culley D."/>
            <person name="Daum C."/>
            <person name="Ezra D."/>
            <person name="Gonzalez J."/>
            <person name="Henrissat B."/>
            <person name="Kuo A."/>
            <person name="Liang C."/>
            <person name="Lipzen A."/>
            <person name="Lutzoni F."/>
            <person name="Magnuson J."/>
            <person name="Mondo S."/>
            <person name="Nolan M."/>
            <person name="Ohm R."/>
            <person name="Pangilinan J."/>
            <person name="Park H.-J."/>
            <person name="Ramirez L."/>
            <person name="Alfaro M."/>
            <person name="Sun H."/>
            <person name="Tritt A."/>
            <person name="Yoshinaga Y."/>
            <person name="Zwiers L.-H."/>
            <person name="Turgeon B."/>
            <person name="Goodwin S."/>
            <person name="Spatafora J."/>
            <person name="Crous P."/>
            <person name="Grigoriev I."/>
        </authorList>
    </citation>
    <scope>NUCLEOTIDE SEQUENCE</scope>
    <source>
        <strain evidence="3">CBS 113979</strain>
    </source>
</reference>
<proteinExistence type="predicted"/>
<keyword evidence="2" id="KW-0472">Membrane</keyword>
<dbReference type="OrthoDB" id="3540210at2759"/>
<protein>
    <submittedName>
        <fullName evidence="3">Uncharacterized protein</fullName>
    </submittedName>
</protein>
<organism evidence="3 4">
    <name type="scientific">Aulographum hederae CBS 113979</name>
    <dbReference type="NCBI Taxonomy" id="1176131"/>
    <lineage>
        <taxon>Eukaryota</taxon>
        <taxon>Fungi</taxon>
        <taxon>Dikarya</taxon>
        <taxon>Ascomycota</taxon>
        <taxon>Pezizomycotina</taxon>
        <taxon>Dothideomycetes</taxon>
        <taxon>Pleosporomycetidae</taxon>
        <taxon>Aulographales</taxon>
        <taxon>Aulographaceae</taxon>
    </lineage>
</organism>
<dbReference type="EMBL" id="ML977163">
    <property type="protein sequence ID" value="KAF1985154.1"/>
    <property type="molecule type" value="Genomic_DNA"/>
</dbReference>
<evidence type="ECO:0000256" key="1">
    <source>
        <dbReference type="SAM" id="MobiDB-lite"/>
    </source>
</evidence>
<name>A0A6G1GWG9_9PEZI</name>
<keyword evidence="2" id="KW-1133">Transmembrane helix</keyword>
<accession>A0A6G1GWG9</accession>
<evidence type="ECO:0000313" key="3">
    <source>
        <dbReference type="EMBL" id="KAF1985154.1"/>
    </source>
</evidence>
<feature type="region of interest" description="Disordered" evidence="1">
    <location>
        <begin position="568"/>
        <end position="602"/>
    </location>
</feature>
<sequence length="602" mass="65165">MPAPLLDSASATAIHSGIWTNWSHGAIRGATLTIPRRDGDLLTSLLVLIVFVSGTMLWRIAAFALAQFYSSVAPQDYLYHDRQAILRRTETSAHALYKLAKLNWTWRKGRACAILRILPAVLLCAISLTGPMLIAIFSPWFSITAGQEVLVSSLTCGAISSKTSNATYSTAAPGPHFNRWTASSANYAQNCYLNPTGLADCSSFVRQNLPDTIDTGASCPFEEDICLEPAKNIRIDTGLIDSHFDLGINARPRDRFQFRQVTTCAPLRAEGYFELQNKSTSSGSTLVGAYFYGPLAATSINGNETFPNASYECSAESIELLSWASRTAAGKDYSIDTLFAFVPNNGSETSDSDFEPIPALRKNDADVALVFISANGILFTEPTSDPVFSAHRPIDHALSEHLPGEIATGFLSDQPVGVIGCTLQTQYCHPSIRDGTGCGPLTGEKLAASEAAKSIPDPVHVDSLVWAADVIGRYASNPIMSLSRLGSSGLLARYGLARGVQERLPNDQWQREVQYWHSSMLASLQMSFVDVAMGRFDACSDASNDAYLGLRKQQVRVIFNSPLYNPNQNSTNLPLPRRRSTTLNTPPSPSSHSLLSSSSAAS</sequence>
<evidence type="ECO:0000256" key="2">
    <source>
        <dbReference type="SAM" id="Phobius"/>
    </source>
</evidence>
<gene>
    <name evidence="3" type="ORF">K402DRAFT_334899</name>
</gene>
<dbReference type="Proteomes" id="UP000800041">
    <property type="component" value="Unassembled WGS sequence"/>
</dbReference>
<feature type="transmembrane region" description="Helical" evidence="2">
    <location>
        <begin position="41"/>
        <end position="61"/>
    </location>
</feature>
<feature type="compositionally biased region" description="Low complexity" evidence="1">
    <location>
        <begin position="581"/>
        <end position="602"/>
    </location>
</feature>
<keyword evidence="4" id="KW-1185">Reference proteome</keyword>
<evidence type="ECO:0000313" key="4">
    <source>
        <dbReference type="Proteomes" id="UP000800041"/>
    </source>
</evidence>
<keyword evidence="2" id="KW-0812">Transmembrane</keyword>
<feature type="transmembrane region" description="Helical" evidence="2">
    <location>
        <begin position="117"/>
        <end position="141"/>
    </location>
</feature>